<gene>
    <name evidence="2" type="ORF">ROR02_09230</name>
</gene>
<comment type="caution">
    <text evidence="2">The sequence shown here is derived from an EMBL/GenBank/DDBJ whole genome shotgun (WGS) entry which is preliminary data.</text>
</comment>
<dbReference type="RefSeq" id="WP_147162840.1">
    <property type="nucleotide sequence ID" value="NZ_BJZO01000016.1"/>
</dbReference>
<organism evidence="2 3">
    <name type="scientific">Pararhodospirillum oryzae</name>
    <dbReference type="NCBI Taxonomy" id="478448"/>
    <lineage>
        <taxon>Bacteria</taxon>
        <taxon>Pseudomonadati</taxon>
        <taxon>Pseudomonadota</taxon>
        <taxon>Alphaproteobacteria</taxon>
        <taxon>Rhodospirillales</taxon>
        <taxon>Rhodospirillaceae</taxon>
        <taxon>Pararhodospirillum</taxon>
    </lineage>
</organism>
<keyword evidence="3" id="KW-1185">Reference proteome</keyword>
<evidence type="ECO:0000313" key="3">
    <source>
        <dbReference type="Proteomes" id="UP000321567"/>
    </source>
</evidence>
<dbReference type="Proteomes" id="UP000321567">
    <property type="component" value="Unassembled WGS sequence"/>
</dbReference>
<sequence length="125" mass="12828">MTTTLINRLAEGNRRQPTAAEAGWSAHPTFPGVEVKALVTGAATGGAFSTLMVRIAPGGAMLPHVHEGQVEQHFVVSGNGQANLAGQVVDYAPGALMVIPQATLHSLTAGQEGMVVMAVFSPAIN</sequence>
<dbReference type="OrthoDB" id="9801227at2"/>
<dbReference type="InterPro" id="IPR053146">
    <property type="entry name" value="QDO-like"/>
</dbReference>
<reference evidence="2 3" key="1">
    <citation type="submission" date="2019-07" db="EMBL/GenBank/DDBJ databases">
        <title>Whole genome shotgun sequence of Rhodospirillum oryzae NBRC 107573.</title>
        <authorList>
            <person name="Hosoyama A."/>
            <person name="Uohara A."/>
            <person name="Ohji S."/>
            <person name="Ichikawa N."/>
        </authorList>
    </citation>
    <scope>NUCLEOTIDE SEQUENCE [LARGE SCALE GENOMIC DNA]</scope>
    <source>
        <strain evidence="2 3">NBRC 107573</strain>
    </source>
</reference>
<dbReference type="AlphaFoldDB" id="A0A512H5Q9"/>
<dbReference type="InterPro" id="IPR014710">
    <property type="entry name" value="RmlC-like_jellyroll"/>
</dbReference>
<dbReference type="InterPro" id="IPR011051">
    <property type="entry name" value="RmlC_Cupin_sf"/>
</dbReference>
<evidence type="ECO:0000313" key="2">
    <source>
        <dbReference type="EMBL" id="GEO80792.1"/>
    </source>
</evidence>
<dbReference type="InterPro" id="IPR025979">
    <property type="entry name" value="ChrR-like_cupin_dom"/>
</dbReference>
<protein>
    <recommendedName>
        <fullName evidence="1">ChrR-like cupin domain-containing protein</fullName>
    </recommendedName>
</protein>
<feature type="domain" description="ChrR-like cupin" evidence="1">
    <location>
        <begin position="20"/>
        <end position="120"/>
    </location>
</feature>
<dbReference type="Pfam" id="PF12973">
    <property type="entry name" value="Cupin_7"/>
    <property type="match status" value="1"/>
</dbReference>
<accession>A0A512H5Q9</accession>
<dbReference type="PANTHER" id="PTHR36440:SF1">
    <property type="entry name" value="PUTATIVE (AFU_ORTHOLOGUE AFUA_8G07350)-RELATED"/>
    <property type="match status" value="1"/>
</dbReference>
<evidence type="ECO:0000259" key="1">
    <source>
        <dbReference type="Pfam" id="PF12973"/>
    </source>
</evidence>
<proteinExistence type="predicted"/>
<dbReference type="PANTHER" id="PTHR36440">
    <property type="entry name" value="PUTATIVE (AFU_ORTHOLOGUE AFUA_8G07350)-RELATED"/>
    <property type="match status" value="1"/>
</dbReference>
<name>A0A512H5Q9_9PROT</name>
<dbReference type="EMBL" id="BJZO01000016">
    <property type="protein sequence ID" value="GEO80792.1"/>
    <property type="molecule type" value="Genomic_DNA"/>
</dbReference>
<dbReference type="SUPFAM" id="SSF51182">
    <property type="entry name" value="RmlC-like cupins"/>
    <property type="match status" value="1"/>
</dbReference>
<dbReference type="Gene3D" id="2.60.120.10">
    <property type="entry name" value="Jelly Rolls"/>
    <property type="match status" value="1"/>
</dbReference>